<sequence>MPGDLNLKKSWNPALVKTQAKIWQQEQKTLEEFNKIKQREEELKKEKELNDLIALKYKFNDNMNKQDKLKLNKLNWMYDVPAQKEKPKEVKVEKVETKVDIQDPMKKFKEMDPMKDMNRKERVHKSSHSHRSSSHRSSHRSSTHRSDSHRSHRSHRSHDDDRSHKSDSHKSDSHKSDSHKSHSHRSRSDTHRSRSDSTKDGSRESETKPKPIQY</sequence>
<dbReference type="Proteomes" id="UP001152531">
    <property type="component" value="Unassembled WGS sequence"/>
</dbReference>
<comment type="caution">
    <text evidence="1">The sequence shown here is derived from an EMBL/GenBank/DDBJ whole genome shotgun (WGS) entry which is preliminary data.</text>
</comment>
<evidence type="ECO:0000313" key="1">
    <source>
        <dbReference type="EMBL" id="CAH6721241.1"/>
    </source>
</evidence>
<dbReference type="EMBL" id="CALSDN010000005">
    <property type="protein sequence ID" value="CAH6721241.1"/>
    <property type="molecule type" value="Genomic_DNA"/>
</dbReference>
<organism evidence="1 2">
    <name type="scientific">[Candida] jaroonii</name>
    <dbReference type="NCBI Taxonomy" id="467808"/>
    <lineage>
        <taxon>Eukaryota</taxon>
        <taxon>Fungi</taxon>
        <taxon>Dikarya</taxon>
        <taxon>Ascomycota</taxon>
        <taxon>Saccharomycotina</taxon>
        <taxon>Pichiomycetes</taxon>
        <taxon>Debaryomycetaceae</taxon>
        <taxon>Yamadazyma</taxon>
    </lineage>
</organism>
<reference evidence="1" key="1">
    <citation type="submission" date="2022-06" db="EMBL/GenBank/DDBJ databases">
        <authorList>
            <person name="Legras J.-L."/>
            <person name="Devillers H."/>
            <person name="Grondin C."/>
        </authorList>
    </citation>
    <scope>NUCLEOTIDE SEQUENCE</scope>
    <source>
        <strain evidence="1">CLIB 1444</strain>
    </source>
</reference>
<protein>
    <submittedName>
        <fullName evidence="1">Pre-mRNA-splicing factor Cwc25p</fullName>
    </submittedName>
</protein>
<proteinExistence type="predicted"/>
<keyword evidence="2" id="KW-1185">Reference proteome</keyword>
<evidence type="ECO:0000313" key="2">
    <source>
        <dbReference type="Proteomes" id="UP001152531"/>
    </source>
</evidence>
<name>A0ACA9Y8R5_9ASCO</name>
<gene>
    <name evidence="1" type="ORF">CLIB1444_05S06700</name>
</gene>
<accession>A0ACA9Y8R5</accession>